<feature type="binding site" evidence="11">
    <location>
        <position position="617"/>
    </location>
    <ligand>
        <name>Ca(2+)</name>
        <dbReference type="ChEBI" id="CHEBI:29108"/>
    </ligand>
</feature>
<evidence type="ECO:0000256" key="6">
    <source>
        <dbReference type="ARBA" id="ARBA00022723"/>
    </source>
</evidence>
<keyword evidence="6 11" id="KW-0479">Metal-binding</keyword>
<proteinExistence type="predicted"/>
<dbReference type="Gene3D" id="3.40.50.200">
    <property type="entry name" value="Peptidase S8/S53 domain"/>
    <property type="match status" value="1"/>
</dbReference>
<keyword evidence="12" id="KW-0732">Signal</keyword>
<dbReference type="GO" id="GO:0004252">
    <property type="term" value="F:serine-type endopeptidase activity"/>
    <property type="evidence" value="ECO:0007669"/>
    <property type="project" value="UniProtKB-UniRule"/>
</dbReference>
<dbReference type="EMBL" id="QLNT01000001">
    <property type="protein sequence ID" value="KAF3077402.1"/>
    <property type="molecule type" value="Genomic_DNA"/>
</dbReference>
<evidence type="ECO:0000256" key="4">
    <source>
        <dbReference type="ARBA" id="ARBA00012462"/>
    </source>
</evidence>
<evidence type="ECO:0000313" key="15">
    <source>
        <dbReference type="Proteomes" id="UP000801864"/>
    </source>
</evidence>
<dbReference type="InterPro" id="IPR023828">
    <property type="entry name" value="Peptidase_S8_Ser-AS"/>
</dbReference>
<dbReference type="InterPro" id="IPR036852">
    <property type="entry name" value="Peptidase_S8/S53_dom_sf"/>
</dbReference>
<keyword evidence="8 11" id="KW-0720">Serine protease</keyword>
<accession>A0A9P5CJH4</accession>
<feature type="signal peptide" evidence="12">
    <location>
        <begin position="1"/>
        <end position="17"/>
    </location>
</feature>
<evidence type="ECO:0000256" key="3">
    <source>
        <dbReference type="ARBA" id="ARBA00004239"/>
    </source>
</evidence>
<dbReference type="GO" id="GO:0005576">
    <property type="term" value="C:extracellular region"/>
    <property type="evidence" value="ECO:0007669"/>
    <property type="project" value="UniProtKB-SubCell"/>
</dbReference>
<keyword evidence="9 11" id="KW-0106">Calcium</keyword>
<dbReference type="AlphaFoldDB" id="A0A9P5CJH4"/>
<reference evidence="14 15" key="1">
    <citation type="submission" date="2018-06" db="EMBL/GenBank/DDBJ databases">
        <title>Genome analysis of cellulolytic fungus Trichoderma lentiforme CFAM-422.</title>
        <authorList>
            <person name="Steindorff A.S."/>
            <person name="Formighieri E.F."/>
            <person name="Midorikawa G.E.O."/>
            <person name="Tamietti M.S."/>
            <person name="Ramos E.Z."/>
            <person name="Silva A.S."/>
            <person name="Bon E.P.S."/>
            <person name="Mendes T.D."/>
            <person name="Damaso M.C.T."/>
            <person name="Favaro L.C.L."/>
        </authorList>
    </citation>
    <scope>NUCLEOTIDE SEQUENCE [LARGE SCALE GENOMIC DNA]</scope>
    <source>
        <strain evidence="14 15">CFAM-422</strain>
    </source>
</reference>
<comment type="caution">
    <text evidence="14">The sequence shown here is derived from an EMBL/GenBank/DDBJ whole genome shotgun (WGS) entry which is preliminary data.</text>
</comment>
<evidence type="ECO:0000256" key="8">
    <source>
        <dbReference type="ARBA" id="ARBA00022825"/>
    </source>
</evidence>
<dbReference type="PROSITE" id="PS00138">
    <property type="entry name" value="SUBTILASE_SER"/>
    <property type="match status" value="1"/>
</dbReference>
<dbReference type="EC" id="3.4.14.10" evidence="4"/>
<gene>
    <name evidence="14" type="ORF">CFAM422_000565</name>
</gene>
<dbReference type="SUPFAM" id="SSF54897">
    <property type="entry name" value="Protease propeptides/inhibitors"/>
    <property type="match status" value="1"/>
</dbReference>
<name>A0A9P5CJH4_9HYPO</name>
<dbReference type="CDD" id="cd04056">
    <property type="entry name" value="Peptidases_S53"/>
    <property type="match status" value="1"/>
</dbReference>
<evidence type="ECO:0000256" key="1">
    <source>
        <dbReference type="ARBA" id="ARBA00001910"/>
    </source>
</evidence>
<evidence type="ECO:0000256" key="7">
    <source>
        <dbReference type="ARBA" id="ARBA00022801"/>
    </source>
</evidence>
<sequence>MKYKIILALGGLAGALASKSTPRVLHESREAKHQLSQWQKLDKLPPDTIVPVRLALKQGNTDRGKDLLMEISNHTSEKYGQHLTQEEIVELFAPANESINAVKSWLVASGISSGAIKIPKSKGWLYFDATVAQLEAALKTEYHVYNHLSSGSSHFGTHEYSLPSDVSEHVDFIMPAVAMAHLSNDTRQPTRKRALEVERALPATQLYGSDQAACNASQILPACIQYLYQFSNNTKADPRNVIGIYEAADSLFSQSNLNLFYKDFYPRIPQGFGPQIDSIDGATTAQSPSGGETDLDVQMIMPIVYPQNAVMYQTNVSLDEGTELGLYNRFLDAIDGTYCNYSAYGETGDDPVFDGNLTHPDCGTFKPTSVISTSWSWSEDHFPAAYSKVSSFSSVSLRQCDEWMKLSLQGTTVVSASGDDGARGDACIGDDSTIFAPDQSSGCPWILSVGGTGLPDNYKPGDQEVAPHEYLPGGGWSNIHLRPDYQEAAVSEYFKNHDPNIPFYHTKDGDIPLTGGSYNRDGRAYPDISAISENGVTITTGGVVRLNNAGTSMAAPIVAALISRINEERLSAGKGLVGFVNPVFYAHPEMFNDITFSPLKIAPCNETGYLEAVKGWDPMTGLGTPNYPAMLEVFMNLK</sequence>
<dbReference type="PROSITE" id="PS51695">
    <property type="entry name" value="SEDOLISIN"/>
    <property type="match status" value="1"/>
</dbReference>
<evidence type="ECO:0000256" key="9">
    <source>
        <dbReference type="ARBA" id="ARBA00022837"/>
    </source>
</evidence>
<keyword evidence="15" id="KW-1185">Reference proteome</keyword>
<dbReference type="Proteomes" id="UP000801864">
    <property type="component" value="Unassembled WGS sequence"/>
</dbReference>
<feature type="domain" description="Peptidase S53" evidence="13">
    <location>
        <begin position="218"/>
        <end position="637"/>
    </location>
</feature>
<protein>
    <recommendedName>
        <fullName evidence="4">tripeptidyl-peptidase II</fullName>
        <ecNumber evidence="4">3.4.14.10</ecNumber>
    </recommendedName>
</protein>
<dbReference type="SUPFAM" id="SSF52743">
    <property type="entry name" value="Subtilisin-like"/>
    <property type="match status" value="1"/>
</dbReference>
<feature type="binding site" evidence="11">
    <location>
        <position position="593"/>
    </location>
    <ligand>
        <name>Ca(2+)</name>
        <dbReference type="ChEBI" id="CHEBI:29108"/>
    </ligand>
</feature>
<dbReference type="GO" id="GO:0046872">
    <property type="term" value="F:metal ion binding"/>
    <property type="evidence" value="ECO:0007669"/>
    <property type="project" value="UniProtKB-UniRule"/>
</dbReference>
<dbReference type="GO" id="GO:0006508">
    <property type="term" value="P:proteolysis"/>
    <property type="evidence" value="ECO:0007669"/>
    <property type="project" value="UniProtKB-KW"/>
</dbReference>
<feature type="chain" id="PRO_5040264555" description="tripeptidyl-peptidase II" evidence="12">
    <location>
        <begin position="18"/>
        <end position="638"/>
    </location>
</feature>
<evidence type="ECO:0000256" key="12">
    <source>
        <dbReference type="SAM" id="SignalP"/>
    </source>
</evidence>
<keyword evidence="5 11" id="KW-0645">Protease</keyword>
<dbReference type="PANTHER" id="PTHR14218:SF19">
    <property type="entry name" value="SERINE PROTEASE AORO, PUTATIVE (AFU_ORTHOLOGUE AFUA_6G10250)-RELATED"/>
    <property type="match status" value="1"/>
</dbReference>
<comment type="function">
    <text evidence="2">Secreted tripeptidyl-peptidase which degrades proteins at acidic pHs and is involved in virulence.</text>
</comment>
<evidence type="ECO:0000313" key="14">
    <source>
        <dbReference type="EMBL" id="KAF3077402.1"/>
    </source>
</evidence>
<dbReference type="InterPro" id="IPR050819">
    <property type="entry name" value="Tripeptidyl-peptidase_I"/>
</dbReference>
<dbReference type="PANTHER" id="PTHR14218">
    <property type="entry name" value="PROTEASE S8 TRIPEPTIDYL PEPTIDASE I CLN2"/>
    <property type="match status" value="1"/>
</dbReference>
<comment type="subcellular location">
    <subcellularLocation>
        <location evidence="3">Secreted</location>
        <location evidence="3">Extracellular space</location>
    </subcellularLocation>
</comment>
<evidence type="ECO:0000256" key="11">
    <source>
        <dbReference type="PROSITE-ProRule" id="PRU01032"/>
    </source>
</evidence>
<keyword evidence="10" id="KW-0865">Zymogen</keyword>
<dbReference type="Pfam" id="PF00082">
    <property type="entry name" value="Peptidase_S8"/>
    <property type="match status" value="1"/>
</dbReference>
<dbReference type="GO" id="GO:0008240">
    <property type="term" value="F:tripeptidyl-peptidase activity"/>
    <property type="evidence" value="ECO:0007669"/>
    <property type="project" value="UniProtKB-EC"/>
</dbReference>
<dbReference type="CDD" id="cd11377">
    <property type="entry name" value="Pro-peptidase_S53"/>
    <property type="match status" value="1"/>
</dbReference>
<dbReference type="InterPro" id="IPR015366">
    <property type="entry name" value="S53_propep"/>
</dbReference>
<feature type="binding site" evidence="11">
    <location>
        <position position="615"/>
    </location>
    <ligand>
        <name>Ca(2+)</name>
        <dbReference type="ChEBI" id="CHEBI:29108"/>
    </ligand>
</feature>
<feature type="active site" description="Charge relay system" evidence="11">
    <location>
        <position position="296"/>
    </location>
</feature>
<comment type="catalytic activity">
    <reaction evidence="1">
        <text>Release of an N-terminal tripeptide from a polypeptide.</text>
        <dbReference type="EC" id="3.4.14.10"/>
    </reaction>
</comment>
<evidence type="ECO:0000256" key="2">
    <source>
        <dbReference type="ARBA" id="ARBA00002451"/>
    </source>
</evidence>
<comment type="cofactor">
    <cofactor evidence="11">
        <name>Ca(2+)</name>
        <dbReference type="ChEBI" id="CHEBI:29108"/>
    </cofactor>
    <text evidence="11">Binds 1 Ca(2+) ion per subunit.</text>
</comment>
<dbReference type="SMART" id="SM00944">
    <property type="entry name" value="Pro-kuma_activ"/>
    <property type="match status" value="1"/>
</dbReference>
<evidence type="ECO:0000256" key="10">
    <source>
        <dbReference type="ARBA" id="ARBA00023145"/>
    </source>
</evidence>
<dbReference type="Pfam" id="PF09286">
    <property type="entry name" value="Pro-kuma_activ"/>
    <property type="match status" value="1"/>
</dbReference>
<feature type="binding site" evidence="11">
    <location>
        <position position="594"/>
    </location>
    <ligand>
        <name>Ca(2+)</name>
        <dbReference type="ChEBI" id="CHEBI:29108"/>
    </ligand>
</feature>
<dbReference type="InterPro" id="IPR030400">
    <property type="entry name" value="Sedolisin_dom"/>
</dbReference>
<feature type="active site" description="Charge relay system" evidence="11">
    <location>
        <position position="292"/>
    </location>
</feature>
<feature type="active site" description="Charge relay system" evidence="11">
    <location>
        <position position="552"/>
    </location>
</feature>
<evidence type="ECO:0000259" key="13">
    <source>
        <dbReference type="PROSITE" id="PS51695"/>
    </source>
</evidence>
<dbReference type="InterPro" id="IPR000209">
    <property type="entry name" value="Peptidase_S8/S53_dom"/>
</dbReference>
<organism evidence="14 15">
    <name type="scientific">Trichoderma lentiforme</name>
    <dbReference type="NCBI Taxonomy" id="1567552"/>
    <lineage>
        <taxon>Eukaryota</taxon>
        <taxon>Fungi</taxon>
        <taxon>Dikarya</taxon>
        <taxon>Ascomycota</taxon>
        <taxon>Pezizomycotina</taxon>
        <taxon>Sordariomycetes</taxon>
        <taxon>Hypocreomycetidae</taxon>
        <taxon>Hypocreales</taxon>
        <taxon>Hypocreaceae</taxon>
        <taxon>Trichoderma</taxon>
    </lineage>
</organism>
<evidence type="ECO:0000256" key="5">
    <source>
        <dbReference type="ARBA" id="ARBA00022670"/>
    </source>
</evidence>
<keyword evidence="7 11" id="KW-0378">Hydrolase</keyword>